<dbReference type="RefSeq" id="WP_133288397.1">
    <property type="nucleotide sequence ID" value="NZ_SMSJ01000008.1"/>
</dbReference>
<gene>
    <name evidence="2" type="ORF">E2C06_09725</name>
</gene>
<protein>
    <submittedName>
        <fullName evidence="2">Uncharacterized protein</fullName>
    </submittedName>
</protein>
<feature type="region of interest" description="Disordered" evidence="1">
    <location>
        <begin position="114"/>
        <end position="141"/>
    </location>
</feature>
<dbReference type="Proteomes" id="UP000295096">
    <property type="component" value="Unassembled WGS sequence"/>
</dbReference>
<evidence type="ECO:0000256" key="1">
    <source>
        <dbReference type="SAM" id="MobiDB-lite"/>
    </source>
</evidence>
<name>A0A4R5QJD2_9PROT</name>
<keyword evidence="3" id="KW-1185">Reference proteome</keyword>
<proteinExistence type="predicted"/>
<organism evidence="2 3">
    <name type="scientific">Dankookia rubra</name>
    <dbReference type="NCBI Taxonomy" id="1442381"/>
    <lineage>
        <taxon>Bacteria</taxon>
        <taxon>Pseudomonadati</taxon>
        <taxon>Pseudomonadota</taxon>
        <taxon>Alphaproteobacteria</taxon>
        <taxon>Acetobacterales</taxon>
        <taxon>Roseomonadaceae</taxon>
        <taxon>Dankookia</taxon>
    </lineage>
</organism>
<reference evidence="2 3" key="1">
    <citation type="journal article" date="2016" name="J. Microbiol.">
        <title>Dankookia rubra gen. nov., sp. nov., an alphaproteobacterium isolated from sediment of a shallow stream.</title>
        <authorList>
            <person name="Kim W.H."/>
            <person name="Kim D.H."/>
            <person name="Kang K."/>
            <person name="Ahn T.Y."/>
        </authorList>
    </citation>
    <scope>NUCLEOTIDE SEQUENCE [LARGE SCALE GENOMIC DNA]</scope>
    <source>
        <strain evidence="2 3">JCM30602</strain>
    </source>
</reference>
<evidence type="ECO:0000313" key="3">
    <source>
        <dbReference type="Proteomes" id="UP000295096"/>
    </source>
</evidence>
<comment type="caution">
    <text evidence="2">The sequence shown here is derived from an EMBL/GenBank/DDBJ whole genome shotgun (WGS) entry which is preliminary data.</text>
</comment>
<sequence>MIDPVARTFTAAKHDRSAERTDEPLGEVTIRDTRWESDWLIFDDSGSDTQSKNRFVIEGFREPVLYGRMMVVAGRTRIQTPKRTVEEVCAVVRWIDGWSALPPVTTSPVIIRTASKPGRSSTRPRTRCAGSRSGWRASLAS</sequence>
<accession>A0A4R5QJD2</accession>
<dbReference type="AlphaFoldDB" id="A0A4R5QJD2"/>
<dbReference type="EMBL" id="SMSJ01000008">
    <property type="protein sequence ID" value="TDH62948.1"/>
    <property type="molecule type" value="Genomic_DNA"/>
</dbReference>
<evidence type="ECO:0000313" key="2">
    <source>
        <dbReference type="EMBL" id="TDH62948.1"/>
    </source>
</evidence>